<sequence length="179" mass="20143">MLQPLPKSRFGSCDRVHTIYDAGAFEESIRGTLRVGSSSAMFCRLICRKDKKCTLWQVYSDTPNCDPPGEFEYISSNDFSSCSEPEDNEGIAMVKCKCTDFVCSEECASRQMSDKFTKCTIQGDGRVYLHSRATYFNTLLVGCGGKCACRRECKNSLSGKLLPSPFTRNQPKMHWTTYL</sequence>
<evidence type="ECO:0008006" key="3">
    <source>
        <dbReference type="Google" id="ProtNLM"/>
    </source>
</evidence>
<dbReference type="SUPFAM" id="SSF82199">
    <property type="entry name" value="SET domain"/>
    <property type="match status" value="1"/>
</dbReference>
<gene>
    <name evidence="1" type="ORF">KIN20_009981</name>
</gene>
<evidence type="ECO:0000313" key="2">
    <source>
        <dbReference type="Proteomes" id="UP001196413"/>
    </source>
</evidence>
<comment type="caution">
    <text evidence="1">The sequence shown here is derived from an EMBL/GenBank/DDBJ whole genome shotgun (WGS) entry which is preliminary data.</text>
</comment>
<name>A0AAD5MTB7_PARTN</name>
<accession>A0AAD5MTB7</accession>
<organism evidence="1 2">
    <name type="scientific">Parelaphostrongylus tenuis</name>
    <name type="common">Meningeal worm</name>
    <dbReference type="NCBI Taxonomy" id="148309"/>
    <lineage>
        <taxon>Eukaryota</taxon>
        <taxon>Metazoa</taxon>
        <taxon>Ecdysozoa</taxon>
        <taxon>Nematoda</taxon>
        <taxon>Chromadorea</taxon>
        <taxon>Rhabditida</taxon>
        <taxon>Rhabditina</taxon>
        <taxon>Rhabditomorpha</taxon>
        <taxon>Strongyloidea</taxon>
        <taxon>Metastrongylidae</taxon>
        <taxon>Parelaphostrongylus</taxon>
    </lineage>
</organism>
<dbReference type="Gene3D" id="2.170.270.10">
    <property type="entry name" value="SET domain"/>
    <property type="match status" value="1"/>
</dbReference>
<dbReference type="InterPro" id="IPR046341">
    <property type="entry name" value="SET_dom_sf"/>
</dbReference>
<keyword evidence="2" id="KW-1185">Reference proteome</keyword>
<evidence type="ECO:0000313" key="1">
    <source>
        <dbReference type="EMBL" id="KAJ1353374.1"/>
    </source>
</evidence>
<dbReference type="EMBL" id="JAHQIW010001697">
    <property type="protein sequence ID" value="KAJ1353374.1"/>
    <property type="molecule type" value="Genomic_DNA"/>
</dbReference>
<protein>
    <recommendedName>
        <fullName evidence="3">Apple domain-containing protein</fullName>
    </recommendedName>
</protein>
<dbReference type="Proteomes" id="UP001196413">
    <property type="component" value="Unassembled WGS sequence"/>
</dbReference>
<proteinExistence type="predicted"/>
<dbReference type="AlphaFoldDB" id="A0AAD5MTB7"/>
<reference evidence="1" key="1">
    <citation type="submission" date="2021-06" db="EMBL/GenBank/DDBJ databases">
        <title>Parelaphostrongylus tenuis whole genome reference sequence.</title>
        <authorList>
            <person name="Garwood T.J."/>
            <person name="Larsen P.A."/>
            <person name="Fountain-Jones N.M."/>
            <person name="Garbe J.R."/>
            <person name="Macchietto M.G."/>
            <person name="Kania S.A."/>
            <person name="Gerhold R.W."/>
            <person name="Richards J.E."/>
            <person name="Wolf T.M."/>
        </authorList>
    </citation>
    <scope>NUCLEOTIDE SEQUENCE</scope>
    <source>
        <strain evidence="1">MNPRO001-30</strain>
        <tissue evidence="1">Meninges</tissue>
    </source>
</reference>